<comment type="caution">
    <text evidence="1">The sequence shown here is derived from an EMBL/GenBank/DDBJ whole genome shotgun (WGS) entry which is preliminary data.</text>
</comment>
<accession>A0A1J5PW19</accession>
<gene>
    <name evidence="1" type="ORF">GALL_466380</name>
</gene>
<protein>
    <submittedName>
        <fullName evidence="1">Uncharacterized protein</fullName>
    </submittedName>
</protein>
<reference evidence="1" key="1">
    <citation type="submission" date="2016-10" db="EMBL/GenBank/DDBJ databases">
        <title>Sequence of Gallionella enrichment culture.</title>
        <authorList>
            <person name="Poehlein A."/>
            <person name="Muehling M."/>
            <person name="Daniel R."/>
        </authorList>
    </citation>
    <scope>NUCLEOTIDE SEQUENCE</scope>
</reference>
<dbReference type="EMBL" id="MLJW01003581">
    <property type="protein sequence ID" value="OIQ71740.1"/>
    <property type="molecule type" value="Genomic_DNA"/>
</dbReference>
<name>A0A1J5PW19_9ZZZZ</name>
<sequence length="37" mass="3996">MFGDWIDAGPDADDSMVQSALDHLLGSAGEYLRAQSR</sequence>
<dbReference type="AlphaFoldDB" id="A0A1J5PW19"/>
<evidence type="ECO:0000313" key="1">
    <source>
        <dbReference type="EMBL" id="OIQ71740.1"/>
    </source>
</evidence>
<proteinExistence type="predicted"/>
<organism evidence="1">
    <name type="scientific">mine drainage metagenome</name>
    <dbReference type="NCBI Taxonomy" id="410659"/>
    <lineage>
        <taxon>unclassified sequences</taxon>
        <taxon>metagenomes</taxon>
        <taxon>ecological metagenomes</taxon>
    </lineage>
</organism>